<gene>
    <name evidence="2" type="ORF">ACAOBT_LOCUS34342</name>
</gene>
<feature type="chain" id="PRO_5040232409" evidence="1">
    <location>
        <begin position="20"/>
        <end position="147"/>
    </location>
</feature>
<comment type="caution">
    <text evidence="2">The sequence shown here is derived from an EMBL/GenBank/DDBJ whole genome shotgun (WGS) entry which is preliminary data.</text>
</comment>
<dbReference type="OrthoDB" id="6748340at2759"/>
<dbReference type="Proteomes" id="UP001152888">
    <property type="component" value="Unassembled WGS sequence"/>
</dbReference>
<dbReference type="EMBL" id="CAKOFQ010008551">
    <property type="protein sequence ID" value="CAH2014756.1"/>
    <property type="molecule type" value="Genomic_DNA"/>
</dbReference>
<sequence>MRHKLAVLTFSALVAVSTAGIIPTIEVLQGPGSKTILHGPDGSALKAANPGGTVVTEDHGTGLVAAGPAVLPAAGPALVVHGPAGWVESSYTLAGPAVVPGVAPAITGGIGGAAIAPGAKSLLIAGEGEYGHDNIEALYDDGSYREH</sequence>
<accession>A0A9P0MM13</accession>
<proteinExistence type="predicted"/>
<feature type="signal peptide" evidence="1">
    <location>
        <begin position="1"/>
        <end position="19"/>
    </location>
</feature>
<evidence type="ECO:0000313" key="3">
    <source>
        <dbReference type="Proteomes" id="UP001152888"/>
    </source>
</evidence>
<keyword evidence="1" id="KW-0732">Signal</keyword>
<organism evidence="2 3">
    <name type="scientific">Acanthoscelides obtectus</name>
    <name type="common">Bean weevil</name>
    <name type="synonym">Bruchus obtectus</name>
    <dbReference type="NCBI Taxonomy" id="200917"/>
    <lineage>
        <taxon>Eukaryota</taxon>
        <taxon>Metazoa</taxon>
        <taxon>Ecdysozoa</taxon>
        <taxon>Arthropoda</taxon>
        <taxon>Hexapoda</taxon>
        <taxon>Insecta</taxon>
        <taxon>Pterygota</taxon>
        <taxon>Neoptera</taxon>
        <taxon>Endopterygota</taxon>
        <taxon>Coleoptera</taxon>
        <taxon>Polyphaga</taxon>
        <taxon>Cucujiformia</taxon>
        <taxon>Chrysomeloidea</taxon>
        <taxon>Chrysomelidae</taxon>
        <taxon>Bruchinae</taxon>
        <taxon>Bruchini</taxon>
        <taxon>Acanthoscelides</taxon>
    </lineage>
</organism>
<dbReference type="AlphaFoldDB" id="A0A9P0MM13"/>
<name>A0A9P0MM13_ACAOB</name>
<keyword evidence="3" id="KW-1185">Reference proteome</keyword>
<protein>
    <submittedName>
        <fullName evidence="2">Uncharacterized protein</fullName>
    </submittedName>
</protein>
<evidence type="ECO:0000256" key="1">
    <source>
        <dbReference type="SAM" id="SignalP"/>
    </source>
</evidence>
<evidence type="ECO:0000313" key="2">
    <source>
        <dbReference type="EMBL" id="CAH2014756.1"/>
    </source>
</evidence>
<reference evidence="2" key="1">
    <citation type="submission" date="2022-03" db="EMBL/GenBank/DDBJ databases">
        <authorList>
            <person name="Sayadi A."/>
        </authorList>
    </citation>
    <scope>NUCLEOTIDE SEQUENCE</scope>
</reference>